<keyword evidence="6 9" id="KW-0333">Golgi apparatus</keyword>
<evidence type="ECO:0000256" key="2">
    <source>
        <dbReference type="ARBA" id="ARBA00006339"/>
    </source>
</evidence>
<dbReference type="RefSeq" id="XP_040158448.1">
    <property type="nucleotide sequence ID" value="XM_040302514.1"/>
</dbReference>
<reference evidence="10" key="1">
    <citation type="submission" date="2022-08" db="UniProtKB">
        <authorList>
            <consortium name="EnsemblMetazoa"/>
        </authorList>
    </citation>
    <scope>IDENTIFICATION</scope>
    <source>
        <strain evidence="10">Dongola</strain>
    </source>
</reference>
<dbReference type="GO" id="GO:0000139">
    <property type="term" value="C:Golgi membrane"/>
    <property type="evidence" value="ECO:0007669"/>
    <property type="project" value="UniProtKB-SubCell"/>
</dbReference>
<evidence type="ECO:0000256" key="3">
    <source>
        <dbReference type="ARBA" id="ARBA00022679"/>
    </source>
</evidence>
<dbReference type="EMBL" id="APCN01001506">
    <property type="status" value="NOT_ANNOTATED_CDS"/>
    <property type="molecule type" value="Genomic_DNA"/>
</dbReference>
<dbReference type="EMBL" id="APCN01001505">
    <property type="status" value="NOT_ANNOTATED_CDS"/>
    <property type="molecule type" value="Genomic_DNA"/>
</dbReference>
<dbReference type="GO" id="GO:0016051">
    <property type="term" value="P:carbohydrate biosynthetic process"/>
    <property type="evidence" value="ECO:0007669"/>
    <property type="project" value="InterPro"/>
</dbReference>
<sequence length="400" mass="47519">MKGHTRTKWRIIKRLFLFFTTLSVIPLTVLYLITSDQLYRFRQYTYGAIAGNGSTRQQLLPFRVPLHPPDGIVHHLRLAQHRLRPQQHAQHERQAGPDHYSARAALKNNATLNSQYRLDMEYMKRRMEHRVERLQKKCAEHRLNEPKHNYKPKAWEYLIQPEYHLVWCNVFKAASTSWMYNFNLMAGYTPQFLRKTKDVPLQLARQKYPRPSVEKLKQAINESISFIIVRHPFERLVSAYKDKIQYALPNSHHHKLGNRIIQKYRKTVNGKPTTLLKHPTFSEFVNYLLDEIKHPHYEIDMHWVPVTHFCTPCFFHYDVIAKFETLEEDQNYLVAIGHLDSVIKPQWKNAGKGAHTNDVLARFFSELDNAQIRGLYDYYRFDFELFGYSAKGYFKDLITN</sequence>
<dbReference type="EC" id="2.8.2.-" evidence="9"/>
<evidence type="ECO:0000313" key="10">
    <source>
        <dbReference type="EnsemblMetazoa" id="AARA005699-PA"/>
    </source>
</evidence>
<dbReference type="VEuPathDB" id="VectorBase:AARA005699"/>
<evidence type="ECO:0000256" key="8">
    <source>
        <dbReference type="ARBA" id="ARBA00023180"/>
    </source>
</evidence>
<organism evidence="10 11">
    <name type="scientific">Anopheles arabiensis</name>
    <name type="common">Mosquito</name>
    <dbReference type="NCBI Taxonomy" id="7173"/>
    <lineage>
        <taxon>Eukaryota</taxon>
        <taxon>Metazoa</taxon>
        <taxon>Ecdysozoa</taxon>
        <taxon>Arthropoda</taxon>
        <taxon>Hexapoda</taxon>
        <taxon>Insecta</taxon>
        <taxon>Pterygota</taxon>
        <taxon>Neoptera</taxon>
        <taxon>Endopterygota</taxon>
        <taxon>Diptera</taxon>
        <taxon>Nematocera</taxon>
        <taxon>Culicoidea</taxon>
        <taxon>Culicidae</taxon>
        <taxon>Anophelinae</taxon>
        <taxon>Anopheles</taxon>
    </lineage>
</organism>
<dbReference type="InterPro" id="IPR005331">
    <property type="entry name" value="Sulfotransferase"/>
</dbReference>
<dbReference type="Proteomes" id="UP000075840">
    <property type="component" value="Unassembled WGS sequence"/>
</dbReference>
<evidence type="ECO:0000256" key="5">
    <source>
        <dbReference type="ARBA" id="ARBA00022989"/>
    </source>
</evidence>
<keyword evidence="8 9" id="KW-0325">Glycoprotein</keyword>
<dbReference type="GO" id="GO:0008146">
    <property type="term" value="F:sulfotransferase activity"/>
    <property type="evidence" value="ECO:0007669"/>
    <property type="project" value="InterPro"/>
</dbReference>
<dbReference type="PANTHER" id="PTHR12137">
    <property type="entry name" value="CARBOHYDRATE SULFOTRANSFERASE"/>
    <property type="match status" value="1"/>
</dbReference>
<feature type="transmembrane region" description="Helical" evidence="9">
    <location>
        <begin position="12"/>
        <end position="33"/>
    </location>
</feature>
<keyword evidence="5 9" id="KW-1133">Transmembrane helix</keyword>
<dbReference type="GeneID" id="120897542"/>
<dbReference type="InterPro" id="IPR018011">
    <property type="entry name" value="Carb_sulfotrans_8-10"/>
</dbReference>
<evidence type="ECO:0000256" key="1">
    <source>
        <dbReference type="ARBA" id="ARBA00004323"/>
    </source>
</evidence>
<keyword evidence="9" id="KW-0735">Signal-anchor</keyword>
<keyword evidence="3 9" id="KW-0808">Transferase</keyword>
<comment type="subcellular location">
    <subcellularLocation>
        <location evidence="1 9">Golgi apparatus membrane</location>
        <topology evidence="1 9">Single-pass type II membrane protein</topology>
    </subcellularLocation>
</comment>
<dbReference type="RefSeq" id="XP_040158447.1">
    <property type="nucleotide sequence ID" value="XM_040302513.1"/>
</dbReference>
<dbReference type="AlphaFoldDB" id="A0A182HWM0"/>
<evidence type="ECO:0000256" key="6">
    <source>
        <dbReference type="ARBA" id="ARBA00023034"/>
    </source>
</evidence>
<dbReference type="Pfam" id="PF03567">
    <property type="entry name" value="Sulfotransfer_2"/>
    <property type="match status" value="1"/>
</dbReference>
<keyword evidence="4 9" id="KW-0812">Transmembrane</keyword>
<dbReference type="EnsemblMetazoa" id="AARA005699-RA">
    <property type="protein sequence ID" value="AARA005699-PA"/>
    <property type="gene ID" value="AARA005699"/>
</dbReference>
<comment type="similarity">
    <text evidence="2 9">Belongs to the sulfotransferase 2 family.</text>
</comment>
<keyword evidence="11" id="KW-1185">Reference proteome</keyword>
<keyword evidence="9" id="KW-0119">Carbohydrate metabolism</keyword>
<evidence type="ECO:0000256" key="7">
    <source>
        <dbReference type="ARBA" id="ARBA00023136"/>
    </source>
</evidence>
<dbReference type="VEuPathDB" id="VectorBase:AARA21_004533"/>
<dbReference type="RefSeq" id="XP_040158446.1">
    <property type="nucleotide sequence ID" value="XM_040302512.1"/>
</dbReference>
<name>A0A182HWM0_ANOAR</name>
<evidence type="ECO:0000256" key="4">
    <source>
        <dbReference type="ARBA" id="ARBA00022692"/>
    </source>
</evidence>
<dbReference type="PANTHER" id="PTHR12137:SF63">
    <property type="entry name" value="CARBOHYDRATE SULFOTRANSFERASE"/>
    <property type="match status" value="1"/>
</dbReference>
<evidence type="ECO:0000313" key="11">
    <source>
        <dbReference type="Proteomes" id="UP000075840"/>
    </source>
</evidence>
<keyword evidence="7 9" id="KW-0472">Membrane</keyword>
<evidence type="ECO:0000256" key="9">
    <source>
        <dbReference type="RuleBase" id="RU364020"/>
    </source>
</evidence>
<dbReference type="RefSeq" id="XP_040158450.1">
    <property type="nucleotide sequence ID" value="XM_040302516.1"/>
</dbReference>
<accession>A0A182HWM0</accession>
<proteinExistence type="inferred from homology"/>
<protein>
    <recommendedName>
        <fullName evidence="9">Carbohydrate sulfotransferase</fullName>
        <ecNumber evidence="9">2.8.2.-</ecNumber>
    </recommendedName>
</protein>
<dbReference type="KEGG" id="aara:120897542"/>